<dbReference type="GO" id="GO:0036431">
    <property type="term" value="F:dCMP kinase activity"/>
    <property type="evidence" value="ECO:0007669"/>
    <property type="project" value="InterPro"/>
</dbReference>
<dbReference type="Pfam" id="PF02153">
    <property type="entry name" value="PDH_N"/>
    <property type="match status" value="1"/>
</dbReference>
<accession>A0A3S4Z409</accession>
<dbReference type="InterPro" id="IPR036291">
    <property type="entry name" value="NAD(P)-bd_dom_sf"/>
</dbReference>
<dbReference type="UniPathway" id="UPA00122">
    <property type="reaction ID" value="UER00961"/>
</dbReference>
<reference evidence="18 19" key="1">
    <citation type="submission" date="2018-12" db="EMBL/GenBank/DDBJ databases">
        <authorList>
            <consortium name="Pathogen Informatics"/>
        </authorList>
    </citation>
    <scope>NUCLEOTIDE SEQUENCE [LARGE SCALE GENOMIC DNA]</scope>
    <source>
        <strain evidence="18 19">NCTC13354</strain>
    </source>
</reference>
<comment type="catalytic activity">
    <reaction evidence="12 15">
        <text>dCMP + ATP = dCDP + ADP</text>
        <dbReference type="Rhea" id="RHEA:25094"/>
        <dbReference type="ChEBI" id="CHEBI:30616"/>
        <dbReference type="ChEBI" id="CHEBI:57566"/>
        <dbReference type="ChEBI" id="CHEBI:58593"/>
        <dbReference type="ChEBI" id="CHEBI:456216"/>
        <dbReference type="EC" id="2.7.4.25"/>
    </reaction>
</comment>
<dbReference type="Gene3D" id="3.40.50.720">
    <property type="entry name" value="NAD(P)-binding Rossmann-like Domain"/>
    <property type="match status" value="1"/>
</dbReference>
<keyword evidence="6 15" id="KW-0547">Nucleotide-binding</keyword>
<comment type="pathway">
    <text evidence="1">Amino-acid biosynthesis; L-tyrosine biosynthesis; (4-hydroxyphenyl)pyruvate from prephenate (NAD(+) route): step 1/1.</text>
</comment>
<feature type="binding site" evidence="15">
    <location>
        <begin position="371"/>
        <end position="379"/>
    </location>
    <ligand>
        <name>ATP</name>
        <dbReference type="ChEBI" id="CHEBI:30616"/>
    </ligand>
</feature>
<dbReference type="GO" id="GO:0005737">
    <property type="term" value="C:cytoplasm"/>
    <property type="evidence" value="ECO:0007669"/>
    <property type="project" value="UniProtKB-SubCell"/>
</dbReference>
<organism evidence="18 19">
    <name type="scientific">Trueperella bialowiezensis</name>
    <dbReference type="NCBI Taxonomy" id="312285"/>
    <lineage>
        <taxon>Bacteria</taxon>
        <taxon>Bacillati</taxon>
        <taxon>Actinomycetota</taxon>
        <taxon>Actinomycetes</taxon>
        <taxon>Actinomycetales</taxon>
        <taxon>Actinomycetaceae</taxon>
        <taxon>Trueperella</taxon>
    </lineage>
</organism>
<evidence type="ECO:0000259" key="16">
    <source>
        <dbReference type="PROSITE" id="PS51176"/>
    </source>
</evidence>
<dbReference type="GO" id="GO:0036430">
    <property type="term" value="F:CMP kinase activity"/>
    <property type="evidence" value="ECO:0007669"/>
    <property type="project" value="RHEA"/>
</dbReference>
<evidence type="ECO:0000256" key="8">
    <source>
        <dbReference type="ARBA" id="ARBA00022840"/>
    </source>
</evidence>
<evidence type="ECO:0000313" key="19">
    <source>
        <dbReference type="Proteomes" id="UP000269542"/>
    </source>
</evidence>
<gene>
    <name evidence="15 18" type="primary">cmk</name>
    <name evidence="18" type="ORF">NCTC13354_00095</name>
</gene>
<evidence type="ECO:0000313" key="18">
    <source>
        <dbReference type="EMBL" id="VEI12418.1"/>
    </source>
</evidence>
<keyword evidence="8 15" id="KW-0067">ATP-binding</keyword>
<dbReference type="Gene3D" id="3.40.50.300">
    <property type="entry name" value="P-loop containing nucleotide triphosphate hydrolases"/>
    <property type="match status" value="1"/>
</dbReference>
<keyword evidence="5 15" id="KW-0808">Transferase</keyword>
<dbReference type="HAMAP" id="MF_00238">
    <property type="entry name" value="Cytidyl_kinase_type1"/>
    <property type="match status" value="1"/>
</dbReference>
<dbReference type="GO" id="GO:0004665">
    <property type="term" value="F:prephenate dehydrogenase (NADP+) activity"/>
    <property type="evidence" value="ECO:0007669"/>
    <property type="project" value="InterPro"/>
</dbReference>
<keyword evidence="19" id="KW-1185">Reference proteome</keyword>
<keyword evidence="9" id="KW-0560">Oxidoreductase</keyword>
<evidence type="ECO:0000256" key="15">
    <source>
        <dbReference type="HAMAP-Rule" id="MF_00238"/>
    </source>
</evidence>
<dbReference type="GO" id="GO:0006220">
    <property type="term" value="P:pyrimidine nucleotide metabolic process"/>
    <property type="evidence" value="ECO:0007669"/>
    <property type="project" value="UniProtKB-UniRule"/>
</dbReference>
<dbReference type="InterPro" id="IPR008927">
    <property type="entry name" value="6-PGluconate_DH-like_C_sf"/>
</dbReference>
<keyword evidence="7 15" id="KW-0418">Kinase</keyword>
<evidence type="ECO:0000256" key="12">
    <source>
        <dbReference type="ARBA" id="ARBA00047615"/>
    </source>
</evidence>
<comment type="catalytic activity">
    <reaction evidence="14">
        <text>prephenate + NAD(+) = 3-(4-hydroxyphenyl)pyruvate + CO2 + NADH</text>
        <dbReference type="Rhea" id="RHEA:13869"/>
        <dbReference type="ChEBI" id="CHEBI:16526"/>
        <dbReference type="ChEBI" id="CHEBI:29934"/>
        <dbReference type="ChEBI" id="CHEBI:36242"/>
        <dbReference type="ChEBI" id="CHEBI:57540"/>
        <dbReference type="ChEBI" id="CHEBI:57945"/>
        <dbReference type="EC" id="1.3.1.12"/>
    </reaction>
</comment>
<evidence type="ECO:0000256" key="6">
    <source>
        <dbReference type="ARBA" id="ARBA00022741"/>
    </source>
</evidence>
<dbReference type="Pfam" id="PF02224">
    <property type="entry name" value="Cytidylate_kin"/>
    <property type="match status" value="1"/>
</dbReference>
<evidence type="ECO:0000256" key="11">
    <source>
        <dbReference type="ARBA" id="ARBA00023141"/>
    </source>
</evidence>
<dbReference type="EC" id="2.7.4.25" evidence="15"/>
<dbReference type="EMBL" id="LR134476">
    <property type="protein sequence ID" value="VEI12418.1"/>
    <property type="molecule type" value="Genomic_DNA"/>
</dbReference>
<evidence type="ECO:0000256" key="4">
    <source>
        <dbReference type="ARBA" id="ARBA00022498"/>
    </source>
</evidence>
<dbReference type="InterPro" id="IPR011994">
    <property type="entry name" value="Cytidylate_kinase_dom"/>
</dbReference>
<protein>
    <recommendedName>
        <fullName evidence="15">Cytidylate kinase</fullName>
        <shortName evidence="15">CK</shortName>
        <ecNumber evidence="15">2.7.4.25</ecNumber>
    </recommendedName>
    <alternativeName>
        <fullName evidence="15">Cytidine monophosphate kinase</fullName>
        <shortName evidence="15">CMP kinase</shortName>
    </alternativeName>
</protein>
<keyword evidence="11" id="KW-0028">Amino-acid biosynthesis</keyword>
<evidence type="ECO:0000256" key="1">
    <source>
        <dbReference type="ARBA" id="ARBA00005067"/>
    </source>
</evidence>
<dbReference type="OrthoDB" id="9802008at2"/>
<evidence type="ECO:0000256" key="3">
    <source>
        <dbReference type="ARBA" id="ARBA00009427"/>
    </source>
</evidence>
<dbReference type="PANTHER" id="PTHR21363">
    <property type="entry name" value="PREPHENATE DEHYDROGENASE"/>
    <property type="match status" value="1"/>
</dbReference>
<evidence type="ECO:0000256" key="14">
    <source>
        <dbReference type="ARBA" id="ARBA00049260"/>
    </source>
</evidence>
<feature type="domain" description="Prephenate/arogenate dehydrogenase" evidence="16">
    <location>
        <begin position="9"/>
        <end position="284"/>
    </location>
</feature>
<dbReference type="GO" id="GO:0006571">
    <property type="term" value="P:tyrosine biosynthetic process"/>
    <property type="evidence" value="ECO:0007669"/>
    <property type="project" value="UniProtKB-UniPathway"/>
</dbReference>
<evidence type="ECO:0000256" key="7">
    <source>
        <dbReference type="ARBA" id="ARBA00022777"/>
    </source>
</evidence>
<dbReference type="GO" id="GO:0005524">
    <property type="term" value="F:ATP binding"/>
    <property type="evidence" value="ECO:0007669"/>
    <property type="project" value="UniProtKB-UniRule"/>
</dbReference>
<dbReference type="AlphaFoldDB" id="A0A3S4Z409"/>
<dbReference type="PANTHER" id="PTHR21363:SF0">
    <property type="entry name" value="PREPHENATE DEHYDROGENASE [NADP(+)]"/>
    <property type="match status" value="1"/>
</dbReference>
<dbReference type="InterPro" id="IPR003136">
    <property type="entry name" value="Cytidylate_kin"/>
</dbReference>
<dbReference type="PROSITE" id="PS51671">
    <property type="entry name" value="ACT"/>
    <property type="match status" value="1"/>
</dbReference>
<evidence type="ECO:0000256" key="10">
    <source>
        <dbReference type="ARBA" id="ARBA00023027"/>
    </source>
</evidence>
<dbReference type="InterPro" id="IPR046825">
    <property type="entry name" value="PDH_C"/>
</dbReference>
<evidence type="ECO:0000256" key="2">
    <source>
        <dbReference type="ARBA" id="ARBA00007964"/>
    </source>
</evidence>
<keyword evidence="15" id="KW-0963">Cytoplasm</keyword>
<dbReference type="PROSITE" id="PS51176">
    <property type="entry name" value="PDH_ADH"/>
    <property type="match status" value="1"/>
</dbReference>
<dbReference type="InterPro" id="IPR003099">
    <property type="entry name" value="Prephen_DH"/>
</dbReference>
<dbReference type="RefSeq" id="WP_126415624.1">
    <property type="nucleotide sequence ID" value="NZ_LR134476.1"/>
</dbReference>
<dbReference type="KEGG" id="tbw:NCTC13354_00095"/>
<dbReference type="CDD" id="cd02020">
    <property type="entry name" value="CMPK"/>
    <property type="match status" value="1"/>
</dbReference>
<dbReference type="InterPro" id="IPR050812">
    <property type="entry name" value="Preph/Arog_dehydrog"/>
</dbReference>
<feature type="domain" description="ACT" evidence="17">
    <location>
        <begin position="291"/>
        <end position="364"/>
    </location>
</feature>
<keyword evidence="4" id="KW-0827">Tyrosine biosynthesis</keyword>
<dbReference type="SUPFAM" id="SSF48179">
    <property type="entry name" value="6-phosphogluconate dehydrogenase C-terminal domain-like"/>
    <property type="match status" value="1"/>
</dbReference>
<dbReference type="GO" id="GO:0070403">
    <property type="term" value="F:NAD+ binding"/>
    <property type="evidence" value="ECO:0007669"/>
    <property type="project" value="InterPro"/>
</dbReference>
<dbReference type="NCBIfam" id="NF005111">
    <property type="entry name" value="PRK06545.2-3"/>
    <property type="match status" value="1"/>
</dbReference>
<evidence type="ECO:0000259" key="17">
    <source>
        <dbReference type="PROSITE" id="PS51671"/>
    </source>
</evidence>
<dbReference type="SUPFAM" id="SSF52540">
    <property type="entry name" value="P-loop containing nucleoside triphosphate hydrolases"/>
    <property type="match status" value="1"/>
</dbReference>
<evidence type="ECO:0000256" key="5">
    <source>
        <dbReference type="ARBA" id="ARBA00022679"/>
    </source>
</evidence>
<dbReference type="NCBIfam" id="NF005112">
    <property type="entry name" value="PRK06545.2-4"/>
    <property type="match status" value="1"/>
</dbReference>
<dbReference type="GO" id="GO:0008977">
    <property type="term" value="F:prephenate dehydrogenase (NAD+) activity"/>
    <property type="evidence" value="ECO:0007669"/>
    <property type="project" value="UniProtKB-EC"/>
</dbReference>
<comment type="catalytic activity">
    <reaction evidence="13 15">
        <text>CMP + ATP = CDP + ADP</text>
        <dbReference type="Rhea" id="RHEA:11600"/>
        <dbReference type="ChEBI" id="CHEBI:30616"/>
        <dbReference type="ChEBI" id="CHEBI:58069"/>
        <dbReference type="ChEBI" id="CHEBI:60377"/>
        <dbReference type="ChEBI" id="CHEBI:456216"/>
        <dbReference type="EC" id="2.7.4.25"/>
    </reaction>
</comment>
<name>A0A3S4Z409_9ACTO</name>
<dbReference type="NCBIfam" id="TIGR00017">
    <property type="entry name" value="cmk"/>
    <property type="match status" value="1"/>
</dbReference>
<dbReference type="InterPro" id="IPR002912">
    <property type="entry name" value="ACT_dom"/>
</dbReference>
<dbReference type="InterPro" id="IPR027417">
    <property type="entry name" value="P-loop_NTPase"/>
</dbReference>
<evidence type="ECO:0000256" key="13">
    <source>
        <dbReference type="ARBA" id="ARBA00048478"/>
    </source>
</evidence>
<dbReference type="Gene3D" id="1.10.3660.10">
    <property type="entry name" value="6-phosphogluconate dehydrogenase C-terminal like domain"/>
    <property type="match status" value="1"/>
</dbReference>
<comment type="similarity">
    <text evidence="2">Belongs to the prephenate/arogenate dehydrogenase family.</text>
</comment>
<keyword evidence="10" id="KW-0520">NAD</keyword>
<evidence type="ECO:0000256" key="9">
    <source>
        <dbReference type="ARBA" id="ARBA00023002"/>
    </source>
</evidence>
<comment type="similarity">
    <text evidence="3 15">Belongs to the cytidylate kinase family. Type 1 subfamily.</text>
</comment>
<dbReference type="CDD" id="cd02116">
    <property type="entry name" value="ACT"/>
    <property type="match status" value="1"/>
</dbReference>
<dbReference type="InterPro" id="IPR046826">
    <property type="entry name" value="PDH_N"/>
</dbReference>
<sequence length="595" mass="62985">MKDSVLTPSPVLIIGAGLLGTSIALRLRRAGVEVHLEDASPVAASLARDLGAGTLEPVDEPSIVVVAIPPDVTAPVVRAALDRFPNAVVTDVASVKERVARDVAGHPGADRWVGSHPMAGKERSGAIAADADLFVGRPWVITPSEDTQTDALHAIRTLAVDVGATPVMLDAAEHDHAVALVSHMPQLMSSLVAAALKDAPAEALDLAGQGLRDVTRIAESDPLLWTAIINGNRKQIAGVLRSISARLGTLVSVLDRDDTGLDRISAVIADGNKGVARIPGKHGGARANYAEVIVLIPDEPGMLGRLFAEVGEIGVNIEDLEMEHSAKQQVGRVILSVIPQQAVPLERELAQRGWRVVTSESVPPLVIAIDGPSGSGKSTVAKEVARRLGLAYLDTGAMYRAATWWVREKGIDLADHDAVHAATLELPLSIDLDPEHPRFQVDEVEVSEEIRAPELSKVVSQVAVNLDVRAEMVRLQQAIIAAETGPGGFSDGRGIVVEGRDITTVVAPDAPVRVLLTASEEARLARRALETRGSADASAVAATRDEVVRRDRDDSTVSNFTTAQDGVTTIDSSDMTIDNVVDAVISLIPENYRDR</sequence>
<dbReference type="SUPFAM" id="SSF55021">
    <property type="entry name" value="ACT-like"/>
    <property type="match status" value="1"/>
</dbReference>
<keyword evidence="11" id="KW-0057">Aromatic amino acid biosynthesis</keyword>
<comment type="subcellular location">
    <subcellularLocation>
        <location evidence="15">Cytoplasm</location>
    </subcellularLocation>
</comment>
<dbReference type="SUPFAM" id="SSF51735">
    <property type="entry name" value="NAD(P)-binding Rossmann-fold domains"/>
    <property type="match status" value="1"/>
</dbReference>
<dbReference type="Pfam" id="PF20463">
    <property type="entry name" value="PDH_C"/>
    <property type="match status" value="1"/>
</dbReference>
<dbReference type="Proteomes" id="UP000269542">
    <property type="component" value="Chromosome"/>
</dbReference>
<dbReference type="InterPro" id="IPR045865">
    <property type="entry name" value="ACT-like_dom_sf"/>
</dbReference>
<proteinExistence type="inferred from homology"/>